<feature type="compositionally biased region" description="Polar residues" evidence="1">
    <location>
        <begin position="108"/>
        <end position="117"/>
    </location>
</feature>
<dbReference type="SUPFAM" id="SSF48452">
    <property type="entry name" value="TPR-like"/>
    <property type="match status" value="1"/>
</dbReference>
<sequence>MSLLNDALRAAEQRQKRPDVAAAYTGQSFVPRKQRRWLLPVSVVLTALVVATAVYEYSFRDQSIESDVAGSASRSAVKSNPEPAEAAIQAPPTPPKTAADNARPASEAENTTVQVEQPSAPEEVRKVTETTAVEPSPGEVAETPEVADRKLQLTVDAPATEESEPRPAASQPPVKQVRETPEAVDLRVSRELSSLLRTGDSRAAEQRLTDIASRQDAPVSREVFARAMLVQDMPERALRWLSDAEVQEYPALRLLEARALLALGKLEAALATLLRDVPSVREYTEYRVTLATLLQQSGQAVEAARHWSALISVDDSRPAWWVGLAIALESRGEVSGALKAYFQAARLPGLSPSLTDYVRDRLKTLQAG</sequence>
<keyword evidence="2" id="KW-1133">Transmembrane helix</keyword>
<dbReference type="Proteomes" id="UP001223547">
    <property type="component" value="Unassembled WGS sequence"/>
</dbReference>
<dbReference type="Gene3D" id="1.25.40.10">
    <property type="entry name" value="Tetratricopeptide repeat domain"/>
    <property type="match status" value="1"/>
</dbReference>
<dbReference type="InterPro" id="IPR011990">
    <property type="entry name" value="TPR-like_helical_dom_sf"/>
</dbReference>
<evidence type="ECO:0000256" key="1">
    <source>
        <dbReference type="SAM" id="MobiDB-lite"/>
    </source>
</evidence>
<feature type="compositionally biased region" description="Low complexity" evidence="1">
    <location>
        <begin position="81"/>
        <end position="90"/>
    </location>
</feature>
<name>A0ABT7HGU8_9GAMM</name>
<keyword evidence="2" id="KW-0472">Membrane</keyword>
<organism evidence="3 4">
    <name type="scientific">Marinobacter albus</name>
    <dbReference type="NCBI Taxonomy" id="3030833"/>
    <lineage>
        <taxon>Bacteria</taxon>
        <taxon>Pseudomonadati</taxon>
        <taxon>Pseudomonadota</taxon>
        <taxon>Gammaproteobacteria</taxon>
        <taxon>Pseudomonadales</taxon>
        <taxon>Marinobacteraceae</taxon>
        <taxon>Marinobacter</taxon>
    </lineage>
</organism>
<reference evidence="3 4" key="1">
    <citation type="submission" date="2023-05" db="EMBL/GenBank/DDBJ databases">
        <title>Marinobacter albus sp. nov., a marine bacterium isolated from sand in a coastal intertidal zone of huludao.</title>
        <authorList>
            <person name="Deng T."/>
        </authorList>
    </citation>
    <scope>NUCLEOTIDE SEQUENCE [LARGE SCALE GENOMIC DNA]</scope>
    <source>
        <strain evidence="3 4">M216</strain>
    </source>
</reference>
<gene>
    <name evidence="3" type="ORF">QQF73_18400</name>
</gene>
<protein>
    <submittedName>
        <fullName evidence="3">MSHA biogenesis protein MshN</fullName>
    </submittedName>
</protein>
<keyword evidence="4" id="KW-1185">Reference proteome</keyword>
<comment type="caution">
    <text evidence="3">The sequence shown here is derived from an EMBL/GenBank/DDBJ whole genome shotgun (WGS) entry which is preliminary data.</text>
</comment>
<evidence type="ECO:0000313" key="3">
    <source>
        <dbReference type="EMBL" id="MDK9559613.1"/>
    </source>
</evidence>
<feature type="region of interest" description="Disordered" evidence="1">
    <location>
        <begin position="74"/>
        <end position="183"/>
    </location>
</feature>
<feature type="transmembrane region" description="Helical" evidence="2">
    <location>
        <begin position="37"/>
        <end position="55"/>
    </location>
</feature>
<evidence type="ECO:0000256" key="2">
    <source>
        <dbReference type="SAM" id="Phobius"/>
    </source>
</evidence>
<evidence type="ECO:0000313" key="4">
    <source>
        <dbReference type="Proteomes" id="UP001223547"/>
    </source>
</evidence>
<accession>A0ABT7HGU8</accession>
<proteinExistence type="predicted"/>
<dbReference type="EMBL" id="JASSQD010000004">
    <property type="protein sequence ID" value="MDK9559613.1"/>
    <property type="molecule type" value="Genomic_DNA"/>
</dbReference>
<dbReference type="RefSeq" id="WP_219868721.1">
    <property type="nucleotide sequence ID" value="NZ_JASSQD010000004.1"/>
</dbReference>
<keyword evidence="2" id="KW-0812">Transmembrane</keyword>